<dbReference type="GeneID" id="129922895"/>
<dbReference type="PROSITE" id="PS50041">
    <property type="entry name" value="C_TYPE_LECTIN_2"/>
    <property type="match status" value="1"/>
</dbReference>
<gene>
    <name evidence="3" type="primary">LOC129922895</name>
</gene>
<dbReference type="Proteomes" id="UP001165740">
    <property type="component" value="Chromosome 14"/>
</dbReference>
<sequence>MKCGQETTCQAYQYDTEKQVCVLGSTVLSSTVQRFSSQKLYWAGQSSEPACNSNNYMIWHVQGLDNGKRVCLHIDKNPYLQLDANYLCKGYNGTLAGVDTSYKVDLLNFYQMEFWVGLEYDTVTQKHYWSYDGSPLDDTWKAYIFGQTYVTGYCATFYNSKIYFKSCSMKFAFVCEPAKMTV</sequence>
<dbReference type="SMART" id="SM00034">
    <property type="entry name" value="CLECT"/>
    <property type="match status" value="1"/>
</dbReference>
<dbReference type="SUPFAM" id="SSF56436">
    <property type="entry name" value="C-type lectin-like"/>
    <property type="match status" value="1"/>
</dbReference>
<dbReference type="OrthoDB" id="10324779at2759"/>
<dbReference type="InterPro" id="IPR001304">
    <property type="entry name" value="C-type_lectin-like"/>
</dbReference>
<reference evidence="3" key="1">
    <citation type="submission" date="2025-08" db="UniProtKB">
        <authorList>
            <consortium name="RefSeq"/>
        </authorList>
    </citation>
    <scope>IDENTIFICATION</scope>
</reference>
<dbReference type="InterPro" id="IPR016186">
    <property type="entry name" value="C-type_lectin-like/link_sf"/>
</dbReference>
<proteinExistence type="predicted"/>
<keyword evidence="2" id="KW-1185">Reference proteome</keyword>
<evidence type="ECO:0000259" key="1">
    <source>
        <dbReference type="PROSITE" id="PS50041"/>
    </source>
</evidence>
<dbReference type="Gene3D" id="3.10.100.10">
    <property type="entry name" value="Mannose-Binding Protein A, subunit A"/>
    <property type="match status" value="1"/>
</dbReference>
<organism evidence="2 3">
    <name type="scientific">Biomphalaria glabrata</name>
    <name type="common">Bloodfluke planorb</name>
    <name type="synonym">Freshwater snail</name>
    <dbReference type="NCBI Taxonomy" id="6526"/>
    <lineage>
        <taxon>Eukaryota</taxon>
        <taxon>Metazoa</taxon>
        <taxon>Spiralia</taxon>
        <taxon>Lophotrochozoa</taxon>
        <taxon>Mollusca</taxon>
        <taxon>Gastropoda</taxon>
        <taxon>Heterobranchia</taxon>
        <taxon>Euthyneura</taxon>
        <taxon>Panpulmonata</taxon>
        <taxon>Hygrophila</taxon>
        <taxon>Lymnaeoidea</taxon>
        <taxon>Planorbidae</taxon>
        <taxon>Biomphalaria</taxon>
    </lineage>
</organism>
<name>A0A9W2YWH1_BIOGL</name>
<dbReference type="InterPro" id="IPR016187">
    <property type="entry name" value="CTDL_fold"/>
</dbReference>
<feature type="domain" description="C-type lectin" evidence="1">
    <location>
        <begin position="71"/>
        <end position="176"/>
    </location>
</feature>
<dbReference type="RefSeq" id="XP_055867049.1">
    <property type="nucleotide sequence ID" value="XM_056011074.1"/>
</dbReference>
<dbReference type="AlphaFoldDB" id="A0A9W2YWH1"/>
<protein>
    <submittedName>
        <fullName evidence="3">Uncharacterized protein LOC129922895</fullName>
    </submittedName>
</protein>
<dbReference type="Pfam" id="PF00059">
    <property type="entry name" value="Lectin_C"/>
    <property type="match status" value="1"/>
</dbReference>
<evidence type="ECO:0000313" key="2">
    <source>
        <dbReference type="Proteomes" id="UP001165740"/>
    </source>
</evidence>
<dbReference type="CDD" id="cd00037">
    <property type="entry name" value="CLECT"/>
    <property type="match status" value="1"/>
</dbReference>
<evidence type="ECO:0000313" key="3">
    <source>
        <dbReference type="RefSeq" id="XP_055867049.1"/>
    </source>
</evidence>
<accession>A0A9W2YWH1</accession>